<sequence length="441" mass="46469">MTRAVDHGSAQVVGDRLHRAAPPNAWLHVSRAAGNAALGAVHQAAGPLSAQRAPKLDPAKVATAAQQAHASADAAQALSMLRWLTGLPWPMGALVQLQLMAGVQVGVDSSGNPVQAHVFPGQITEVAMVVAGVHGSEQSGVEVAERLLKQLMTTKPYFTVVIVPKLFPGNVDSRAAWEADLARKQSGIAVGKYQQLRDKAGDIGRSSAGQEDPNRQFPDLGKDLDLDRPVDAKGRLIEPSNLALLGLINAFKPSRLVSIHAVKNFTQAGIFADPHPSVRNSQLAQDSDALAIAMAKEAEKRGVHVAGNKRGTAWSSLYPGQDPKKSAEQIKRENAKGRSLGQWGPSQGMTVITVEVGEQYRSNSAVNDPDRAAELEAEAGVIREIFLGPPQATPTPTPAPTPAVPVQPMLVAAAAAGVGNVAATDLAQRFMRYRRGMDGGP</sequence>
<reference evidence="2 3" key="1">
    <citation type="submission" date="2018-05" db="EMBL/GenBank/DDBJ databases">
        <title>Genomic Encyclopedia of Type Strains, Phase IV (KMG-IV): sequencing the most valuable type-strain genomes for metagenomic binning, comparative biology and taxonomic classification.</title>
        <authorList>
            <person name="Goeker M."/>
        </authorList>
    </citation>
    <scope>NUCLEOTIDE SEQUENCE [LARGE SCALE GENOMIC DNA]</scope>
    <source>
        <strain evidence="2 3">DSM 45480</strain>
    </source>
</reference>
<dbReference type="RefSeq" id="WP_109638383.1">
    <property type="nucleotide sequence ID" value="NZ_QGHB01000007.1"/>
</dbReference>
<organism evidence="2 3">
    <name type="scientific">Lentzea atacamensis</name>
    <dbReference type="NCBI Taxonomy" id="531938"/>
    <lineage>
        <taxon>Bacteria</taxon>
        <taxon>Bacillati</taxon>
        <taxon>Actinomycetota</taxon>
        <taxon>Actinomycetes</taxon>
        <taxon>Pseudonocardiales</taxon>
        <taxon>Pseudonocardiaceae</taxon>
        <taxon>Lentzea</taxon>
    </lineage>
</organism>
<proteinExistence type="predicted"/>
<feature type="region of interest" description="Disordered" evidence="1">
    <location>
        <begin position="202"/>
        <end position="224"/>
    </location>
</feature>
<dbReference type="EMBL" id="QGHB01000007">
    <property type="protein sequence ID" value="PWK84871.1"/>
    <property type="molecule type" value="Genomic_DNA"/>
</dbReference>
<evidence type="ECO:0000313" key="2">
    <source>
        <dbReference type="EMBL" id="PWK84871.1"/>
    </source>
</evidence>
<accession>A0A316HXJ3</accession>
<evidence type="ECO:0000256" key="1">
    <source>
        <dbReference type="SAM" id="MobiDB-lite"/>
    </source>
</evidence>
<name>A0A316HXJ3_9PSEU</name>
<dbReference type="SUPFAM" id="SSF53187">
    <property type="entry name" value="Zn-dependent exopeptidases"/>
    <property type="match status" value="1"/>
</dbReference>
<dbReference type="AlphaFoldDB" id="A0A316HXJ3"/>
<evidence type="ECO:0000313" key="3">
    <source>
        <dbReference type="Proteomes" id="UP000246005"/>
    </source>
</evidence>
<gene>
    <name evidence="2" type="ORF">C8D88_10778</name>
</gene>
<comment type="caution">
    <text evidence="2">The sequence shown here is derived from an EMBL/GenBank/DDBJ whole genome shotgun (WGS) entry which is preliminary data.</text>
</comment>
<dbReference type="Gene3D" id="3.40.630.10">
    <property type="entry name" value="Zn peptidases"/>
    <property type="match status" value="1"/>
</dbReference>
<protein>
    <submittedName>
        <fullName evidence="2">Uncharacterized protein</fullName>
    </submittedName>
</protein>
<dbReference type="Proteomes" id="UP000246005">
    <property type="component" value="Unassembled WGS sequence"/>
</dbReference>